<reference evidence="2" key="1">
    <citation type="submission" date="2022-11" db="UniProtKB">
        <authorList>
            <consortium name="WormBaseParasite"/>
        </authorList>
    </citation>
    <scope>IDENTIFICATION</scope>
</reference>
<evidence type="ECO:0000313" key="1">
    <source>
        <dbReference type="Proteomes" id="UP000887577"/>
    </source>
</evidence>
<accession>A0A914Y9J4</accession>
<evidence type="ECO:0000313" key="2">
    <source>
        <dbReference type="WBParaSite" id="PSU_v2.g16104.t1"/>
    </source>
</evidence>
<sequence>MWNLTRDICKRQVNVLSIDENAHSEVFYNENEQHLCLNINHTGFKALLKNLLVTDVLEIYSCNLFKPSLRKSLNISEFYFTKLDLISCDINKDDLKHFLHPLVVEFASDNSTVRPNLQFEELLEMLKDVEIMRIDISNLKFTPNIKNIALDWKREKLIKSFAFMRLPKNFSTAICIEFIEKFAAPDSEFNLSFARTNRGFHERYHSTIQNAIDKSITDDRSHKGLAGVTRWRCEEQIY</sequence>
<dbReference type="Proteomes" id="UP000887577">
    <property type="component" value="Unplaced"/>
</dbReference>
<dbReference type="WBParaSite" id="PSU_v2.g16104.t1">
    <property type="protein sequence ID" value="PSU_v2.g16104.t1"/>
    <property type="gene ID" value="PSU_v2.g16104"/>
</dbReference>
<name>A0A914Y9J4_9BILA</name>
<protein>
    <submittedName>
        <fullName evidence="2">Uncharacterized protein</fullName>
    </submittedName>
</protein>
<keyword evidence="1" id="KW-1185">Reference proteome</keyword>
<organism evidence="1 2">
    <name type="scientific">Panagrolaimus superbus</name>
    <dbReference type="NCBI Taxonomy" id="310955"/>
    <lineage>
        <taxon>Eukaryota</taxon>
        <taxon>Metazoa</taxon>
        <taxon>Ecdysozoa</taxon>
        <taxon>Nematoda</taxon>
        <taxon>Chromadorea</taxon>
        <taxon>Rhabditida</taxon>
        <taxon>Tylenchina</taxon>
        <taxon>Panagrolaimomorpha</taxon>
        <taxon>Panagrolaimoidea</taxon>
        <taxon>Panagrolaimidae</taxon>
        <taxon>Panagrolaimus</taxon>
    </lineage>
</organism>
<dbReference type="AlphaFoldDB" id="A0A914Y9J4"/>
<proteinExistence type="predicted"/>